<dbReference type="PANTHER" id="PTHR12975">
    <property type="entry name" value="TRANSPORT PROTEIN TRAPP"/>
    <property type="match status" value="1"/>
</dbReference>
<feature type="transmembrane region" description="Helical" evidence="2">
    <location>
        <begin position="511"/>
        <end position="537"/>
    </location>
</feature>
<dbReference type="STRING" id="5486.A0A367YD13"/>
<sequence length="695" mass="79999">MDYPKGLDPLTSRQHLLHHTFSPLISLHATQNVDVIFQSITNNQNISTLQVFKPYGNNAKYSIPNQQYKILNTQLMTKNYASFPVRFEPSLPELLSILSALSGGSSSGSNSSGGKPLNRLASNSSPTLSHSSLNDGSSAGGGTGGSGNGTPLNQLFSISSLETYLRHVAKDNGKDMYLTFFDKMITSNQITPFETFNHPVSQIFIIDYETDSVEELRKMIVNFRNFNFPKYFQIDDLMVHIFIIYDLGKFSSSEIINFSNDIKNKLNLNSTIFPMNYNSEETEEDKNIISLIENCTIEEDLQRITLNDSNDGFQINKNIDVIIRTKLCEYINKHLIPHMQAKIRLWDDQMLQPKRSIAGRFFLVSRKLFNSGNSSDTNLLNSNNPIKNGGNNPNSSFNYLENYYYKSASEQVLRKLADWSIMLKDFKYAYSTYELIRKDYSNDRAWVYVASTQEMCIVSLLLAQTQQNLNPTIKSPVPDKNTLRKIRHDIIDPYMDNLSYTFKSRLNLKTFSFRTMIIVVELLLCMSQIFHISYWWYEMIEKYLLKLSSDFDQHLAGVMSTYNYLIIKAILHERLGYNAGRSIFLLWENFPLLQDNLASSIQEKESEEPVEEGMYVNTLKMPVPKNTTTIGCTRYRKSALWYLLAMKQWKLLSNTSQIKRLFGNIQLVYPENEQDTEAWYNRSDELLGIIKRSIE</sequence>
<dbReference type="GO" id="GO:1990072">
    <property type="term" value="C:TRAPPIII protein complex"/>
    <property type="evidence" value="ECO:0007669"/>
    <property type="project" value="TreeGrafter"/>
</dbReference>
<feature type="region of interest" description="Disordered" evidence="1">
    <location>
        <begin position="106"/>
        <end position="146"/>
    </location>
</feature>
<evidence type="ECO:0000313" key="4">
    <source>
        <dbReference type="Proteomes" id="UP000253472"/>
    </source>
</evidence>
<dbReference type="AlphaFoldDB" id="A0A367YD13"/>
<dbReference type="InterPro" id="IPR024420">
    <property type="entry name" value="TRAPP_III_complex_Trs85"/>
</dbReference>
<evidence type="ECO:0000256" key="1">
    <source>
        <dbReference type="SAM" id="MobiDB-lite"/>
    </source>
</evidence>
<comment type="caution">
    <text evidence="3">The sequence shown here is derived from an EMBL/GenBank/DDBJ whole genome shotgun (WGS) entry which is preliminary data.</text>
</comment>
<dbReference type="EMBL" id="QLNQ01000023">
    <property type="protein sequence ID" value="RCK63748.1"/>
    <property type="molecule type" value="Genomic_DNA"/>
</dbReference>
<evidence type="ECO:0000256" key="2">
    <source>
        <dbReference type="SAM" id="Phobius"/>
    </source>
</evidence>
<proteinExistence type="predicted"/>
<dbReference type="Pfam" id="PF12739">
    <property type="entry name" value="TRAPPC-Trs85"/>
    <property type="match status" value="1"/>
</dbReference>
<dbReference type="Proteomes" id="UP000253472">
    <property type="component" value="Unassembled WGS sequence"/>
</dbReference>
<feature type="compositionally biased region" description="Low complexity" evidence="1">
    <location>
        <begin position="106"/>
        <end position="137"/>
    </location>
</feature>
<keyword evidence="2" id="KW-0812">Transmembrane</keyword>
<evidence type="ECO:0000313" key="3">
    <source>
        <dbReference type="EMBL" id="RCK63748.1"/>
    </source>
</evidence>
<dbReference type="OrthoDB" id="203724at2759"/>
<dbReference type="PANTHER" id="PTHR12975:SF6">
    <property type="entry name" value="TRAFFICKING PROTEIN PARTICLE COMPLEX SUBUNIT 8"/>
    <property type="match status" value="1"/>
</dbReference>
<keyword evidence="4" id="KW-1185">Reference proteome</keyword>
<keyword evidence="2" id="KW-0472">Membrane</keyword>
<reference evidence="3 4" key="1">
    <citation type="submission" date="2018-06" db="EMBL/GenBank/DDBJ databases">
        <title>Whole genome sequencing of Candida tropicalis (genome annotated by CSBL at Korea University).</title>
        <authorList>
            <person name="Ahn J."/>
        </authorList>
    </citation>
    <scope>NUCLEOTIDE SEQUENCE [LARGE SCALE GENOMIC DNA]</scope>
    <source>
        <strain evidence="3 4">ATCC 20962</strain>
    </source>
</reference>
<organism evidence="3 4">
    <name type="scientific">Candida viswanathii</name>
    <dbReference type="NCBI Taxonomy" id="5486"/>
    <lineage>
        <taxon>Eukaryota</taxon>
        <taxon>Fungi</taxon>
        <taxon>Dikarya</taxon>
        <taxon>Ascomycota</taxon>
        <taxon>Saccharomycotina</taxon>
        <taxon>Pichiomycetes</taxon>
        <taxon>Debaryomycetaceae</taxon>
        <taxon>Candida/Lodderomyces clade</taxon>
        <taxon>Candida</taxon>
    </lineage>
</organism>
<protein>
    <submittedName>
        <fullName evidence="3">Trafficking protein particle complex III-specific subunit 85</fullName>
    </submittedName>
</protein>
<accession>A0A367YD13</accession>
<gene>
    <name evidence="3" type="primary">TRS85_1</name>
    <name evidence="3" type="ORF">Cantr_10652</name>
</gene>
<keyword evidence="2" id="KW-1133">Transmembrane helix</keyword>
<name>A0A367YD13_9ASCO</name>